<dbReference type="GO" id="GO:0015074">
    <property type="term" value="P:DNA integration"/>
    <property type="evidence" value="ECO:0007669"/>
    <property type="project" value="InterPro"/>
</dbReference>
<dbReference type="PROSITE" id="PS50878">
    <property type="entry name" value="RT_POL"/>
    <property type="match status" value="1"/>
</dbReference>
<evidence type="ECO:0000256" key="2">
    <source>
        <dbReference type="ARBA" id="ARBA00022679"/>
    </source>
</evidence>
<dbReference type="Gene3D" id="1.10.340.70">
    <property type="match status" value="1"/>
</dbReference>
<evidence type="ECO:0000256" key="8">
    <source>
        <dbReference type="SAM" id="MobiDB-lite"/>
    </source>
</evidence>
<dbReference type="OrthoDB" id="784412at2759"/>
<dbReference type="InterPro" id="IPR012337">
    <property type="entry name" value="RNaseH-like_sf"/>
</dbReference>
<dbReference type="Gene3D" id="3.10.10.10">
    <property type="entry name" value="HIV Type 1 Reverse Transcriptase, subunit A, domain 1"/>
    <property type="match status" value="1"/>
</dbReference>
<evidence type="ECO:0000313" key="12">
    <source>
        <dbReference type="Proteomes" id="UP000265515"/>
    </source>
</evidence>
<feature type="domain" description="Reverse transcriptase" evidence="9">
    <location>
        <begin position="159"/>
        <end position="338"/>
    </location>
</feature>
<dbReference type="GO" id="GO:0004519">
    <property type="term" value="F:endonuclease activity"/>
    <property type="evidence" value="ECO:0007669"/>
    <property type="project" value="UniProtKB-KW"/>
</dbReference>
<keyword evidence="3" id="KW-0548">Nucleotidyltransferase</keyword>
<evidence type="ECO:0000259" key="9">
    <source>
        <dbReference type="PROSITE" id="PS50878"/>
    </source>
</evidence>
<evidence type="ECO:0000313" key="11">
    <source>
        <dbReference type="EMBL" id="GBG86077.1"/>
    </source>
</evidence>
<evidence type="ECO:0000256" key="6">
    <source>
        <dbReference type="ARBA" id="ARBA00022801"/>
    </source>
</evidence>
<keyword evidence="7" id="KW-0695">RNA-directed DNA polymerase</keyword>
<sequence length="703" mass="80878">MPTTSPTITVTSARQFAHFIRQDDVTFFMVNVTDLLHYDPHGPDAELIPLEPDPPPISMAPISTSHPPSSVESTPSSRADADAEELARYMADLEPAVRDLIREYHNVFPSWFPYAGIPPMRDVKNPIQLVPDYRVHHQTPYRLLIPEATELKRQIEELLRLGFIKPSNSPWGAPVLFARKADETLRLCVDYCGLNRYTVKNNYPMPRSDELFDRLAGNRFFTKIDLRSGYHQIRVAAADQPKTAFRSRFGHYEFTVMPFGLTNAPATFQRAMNDIFRDILEQYVLVYLDDILVYSRTLEEHLRHLRDVLDRLRRHGFCAKLSKCRFAQQKVDFLGHYVCDQGFYDKAEAHSSTGSLVASLFEFSFTTEHIKGEINRVVDALSRRPDHDMEQIQLTAISVTTVHHSVTDEFRTQYRLCPDYRDIHATLRSGKTVPNYSLGDNGLVYRHGSQGTREPRTCVPSTGQLRVRALAEFHDQAVAGHMGFHKTFARVSCLYSWLRKNFVKDYVAECPTCQEVNSANHLPYVFLHPLPIPEGRWQSISMDFIGPLHPPTLRGHDAILVVVDRFTKRARFVLCHYAISAREFIDIVFDRVVRDHGLPLSIISDRDPRFTSRFWRRLHEVYDTQLRFSSYYHPQTNGQTEVTNRTLGDILRKIVRNDQQWDLHLAHAEITYNHAVSPATGISPYYCDLGYHPRVPANSLRPS</sequence>
<feature type="compositionally biased region" description="Polar residues" evidence="8">
    <location>
        <begin position="61"/>
        <end position="77"/>
    </location>
</feature>
<dbReference type="InterPro" id="IPR041588">
    <property type="entry name" value="Integrase_H2C2"/>
</dbReference>
<dbReference type="GO" id="GO:0003676">
    <property type="term" value="F:nucleic acid binding"/>
    <property type="evidence" value="ECO:0007669"/>
    <property type="project" value="InterPro"/>
</dbReference>
<dbReference type="SUPFAM" id="SSF53098">
    <property type="entry name" value="Ribonuclease H-like"/>
    <property type="match status" value="1"/>
</dbReference>
<feature type="domain" description="Integrase catalytic" evidence="10">
    <location>
        <begin position="527"/>
        <end position="692"/>
    </location>
</feature>
<dbReference type="InterPro" id="IPR043502">
    <property type="entry name" value="DNA/RNA_pol_sf"/>
</dbReference>
<dbReference type="Gramene" id="GBG86077">
    <property type="protein sequence ID" value="GBG86077"/>
    <property type="gene ID" value="CBR_g40979"/>
</dbReference>
<evidence type="ECO:0000256" key="1">
    <source>
        <dbReference type="ARBA" id="ARBA00022670"/>
    </source>
</evidence>
<evidence type="ECO:0008006" key="13">
    <source>
        <dbReference type="Google" id="ProtNLM"/>
    </source>
</evidence>
<dbReference type="GO" id="GO:0003964">
    <property type="term" value="F:RNA-directed DNA polymerase activity"/>
    <property type="evidence" value="ECO:0007669"/>
    <property type="project" value="UniProtKB-KW"/>
</dbReference>
<dbReference type="InterPro" id="IPR036397">
    <property type="entry name" value="RNaseH_sf"/>
</dbReference>
<feature type="region of interest" description="Disordered" evidence="8">
    <location>
        <begin position="46"/>
        <end position="78"/>
    </location>
</feature>
<evidence type="ECO:0000256" key="3">
    <source>
        <dbReference type="ARBA" id="ARBA00022695"/>
    </source>
</evidence>
<dbReference type="Gene3D" id="3.30.70.270">
    <property type="match status" value="1"/>
</dbReference>
<dbReference type="GO" id="GO:0006508">
    <property type="term" value="P:proteolysis"/>
    <property type="evidence" value="ECO:0007669"/>
    <property type="project" value="UniProtKB-KW"/>
</dbReference>
<dbReference type="InterPro" id="IPR050951">
    <property type="entry name" value="Retrovirus_Pol_polyprotein"/>
</dbReference>
<evidence type="ECO:0000256" key="4">
    <source>
        <dbReference type="ARBA" id="ARBA00022722"/>
    </source>
</evidence>
<organism evidence="11 12">
    <name type="scientific">Chara braunii</name>
    <name type="common">Braun's stonewort</name>
    <dbReference type="NCBI Taxonomy" id="69332"/>
    <lineage>
        <taxon>Eukaryota</taxon>
        <taxon>Viridiplantae</taxon>
        <taxon>Streptophyta</taxon>
        <taxon>Charophyceae</taxon>
        <taxon>Charales</taxon>
        <taxon>Characeae</taxon>
        <taxon>Chara</taxon>
    </lineage>
</organism>
<dbReference type="FunFam" id="3.10.10.10:FF:000007">
    <property type="entry name" value="Retrovirus-related Pol polyprotein from transposon 17.6-like Protein"/>
    <property type="match status" value="1"/>
</dbReference>
<keyword evidence="6" id="KW-0378">Hydrolase</keyword>
<protein>
    <recommendedName>
        <fullName evidence="13">Integrase catalytic domain-containing protein</fullName>
    </recommendedName>
</protein>
<dbReference type="InterPro" id="IPR043128">
    <property type="entry name" value="Rev_trsase/Diguanyl_cyclase"/>
</dbReference>
<dbReference type="InterPro" id="IPR000477">
    <property type="entry name" value="RT_dom"/>
</dbReference>
<dbReference type="GO" id="GO:0008233">
    <property type="term" value="F:peptidase activity"/>
    <property type="evidence" value="ECO:0007669"/>
    <property type="project" value="UniProtKB-KW"/>
</dbReference>
<reference evidence="11 12" key="1">
    <citation type="journal article" date="2018" name="Cell">
        <title>The Chara Genome: Secondary Complexity and Implications for Plant Terrestrialization.</title>
        <authorList>
            <person name="Nishiyama T."/>
            <person name="Sakayama H."/>
            <person name="Vries J.D."/>
            <person name="Buschmann H."/>
            <person name="Saint-Marcoux D."/>
            <person name="Ullrich K.K."/>
            <person name="Haas F.B."/>
            <person name="Vanderstraeten L."/>
            <person name="Becker D."/>
            <person name="Lang D."/>
            <person name="Vosolsobe S."/>
            <person name="Rombauts S."/>
            <person name="Wilhelmsson P.K.I."/>
            <person name="Janitza P."/>
            <person name="Kern R."/>
            <person name="Heyl A."/>
            <person name="Rumpler F."/>
            <person name="Villalobos L.I.A.C."/>
            <person name="Clay J.M."/>
            <person name="Skokan R."/>
            <person name="Toyoda A."/>
            <person name="Suzuki Y."/>
            <person name="Kagoshima H."/>
            <person name="Schijlen E."/>
            <person name="Tajeshwar N."/>
            <person name="Catarino B."/>
            <person name="Hetherington A.J."/>
            <person name="Saltykova A."/>
            <person name="Bonnot C."/>
            <person name="Breuninger H."/>
            <person name="Symeonidi A."/>
            <person name="Radhakrishnan G.V."/>
            <person name="Van Nieuwerburgh F."/>
            <person name="Deforce D."/>
            <person name="Chang C."/>
            <person name="Karol K.G."/>
            <person name="Hedrich R."/>
            <person name="Ulvskov P."/>
            <person name="Glockner G."/>
            <person name="Delwiche C.F."/>
            <person name="Petrasek J."/>
            <person name="Van de Peer Y."/>
            <person name="Friml J."/>
            <person name="Beilby M."/>
            <person name="Dolan L."/>
            <person name="Kohara Y."/>
            <person name="Sugano S."/>
            <person name="Fujiyama A."/>
            <person name="Delaux P.-M."/>
            <person name="Quint M."/>
            <person name="TheiBen G."/>
            <person name="Hagemann M."/>
            <person name="Harholt J."/>
            <person name="Dunand C."/>
            <person name="Zachgo S."/>
            <person name="Langdale J."/>
            <person name="Maumus F."/>
            <person name="Straeten D.V.D."/>
            <person name="Gould S.B."/>
            <person name="Rensing S.A."/>
        </authorList>
    </citation>
    <scope>NUCLEOTIDE SEQUENCE [LARGE SCALE GENOMIC DNA]</scope>
    <source>
        <strain evidence="11 12">S276</strain>
    </source>
</reference>
<keyword evidence="2" id="KW-0808">Transferase</keyword>
<dbReference type="PROSITE" id="PS50994">
    <property type="entry name" value="INTEGRASE"/>
    <property type="match status" value="1"/>
</dbReference>
<dbReference type="AlphaFoldDB" id="A0A388LUS6"/>
<dbReference type="PANTHER" id="PTHR37984">
    <property type="entry name" value="PROTEIN CBG26694"/>
    <property type="match status" value="1"/>
</dbReference>
<name>A0A388LUS6_CHABU</name>
<dbReference type="Pfam" id="PF17921">
    <property type="entry name" value="Integrase_H2C2"/>
    <property type="match status" value="1"/>
</dbReference>
<proteinExistence type="predicted"/>
<keyword evidence="4" id="KW-0540">Nuclease</keyword>
<gene>
    <name evidence="11" type="ORF">CBR_g40979</name>
</gene>
<comment type="caution">
    <text evidence="11">The sequence shown here is derived from an EMBL/GenBank/DDBJ whole genome shotgun (WGS) entry which is preliminary data.</text>
</comment>
<keyword evidence="1" id="KW-0645">Protease</keyword>
<evidence type="ECO:0000259" key="10">
    <source>
        <dbReference type="PROSITE" id="PS50994"/>
    </source>
</evidence>
<evidence type="ECO:0000256" key="7">
    <source>
        <dbReference type="ARBA" id="ARBA00022918"/>
    </source>
</evidence>
<dbReference type="Proteomes" id="UP000265515">
    <property type="component" value="Unassembled WGS sequence"/>
</dbReference>
<keyword evidence="5" id="KW-0255">Endonuclease</keyword>
<dbReference type="CDD" id="cd01647">
    <property type="entry name" value="RT_LTR"/>
    <property type="match status" value="1"/>
</dbReference>
<dbReference type="Pfam" id="PF00078">
    <property type="entry name" value="RVT_1"/>
    <property type="match status" value="1"/>
</dbReference>
<evidence type="ECO:0000256" key="5">
    <source>
        <dbReference type="ARBA" id="ARBA00022759"/>
    </source>
</evidence>
<dbReference type="EMBL" id="BFEA01000546">
    <property type="protein sequence ID" value="GBG86077.1"/>
    <property type="molecule type" value="Genomic_DNA"/>
</dbReference>
<keyword evidence="12" id="KW-1185">Reference proteome</keyword>
<dbReference type="SUPFAM" id="SSF56672">
    <property type="entry name" value="DNA/RNA polymerases"/>
    <property type="match status" value="1"/>
</dbReference>
<accession>A0A388LUS6</accession>
<dbReference type="Gene3D" id="3.30.420.10">
    <property type="entry name" value="Ribonuclease H-like superfamily/Ribonuclease H"/>
    <property type="match status" value="1"/>
</dbReference>
<dbReference type="InterPro" id="IPR001584">
    <property type="entry name" value="Integrase_cat-core"/>
</dbReference>
<dbReference type="PANTHER" id="PTHR37984:SF5">
    <property type="entry name" value="PROTEIN NYNRIN-LIKE"/>
    <property type="match status" value="1"/>
</dbReference>